<sequence length="351" mass="34120">MACRTAPAQQSGRACWDNSTTNSYNFLEKAMDQQDNRAVPGASGQNGQPRPAAEGWGQQGQPAPVWEGAADGAAPGGATPPRKAPDVQAGGDQGQSRQGQPAQGWGTAVPGPRSAGWGTTAAPGQVPDAGTGWGAPQQYAPNVSSRPGKGNWTAKKGLLVGGVAVVVAAAAGAGAYAAGNGTATASGNNGQGTGAAGQFGPGGQSGMAGPGGQSRTDGSGMGMDGGPGGLGMGSAGLNAAVHSEYVVLQGSSYVTMAGQTGTVTEVSATSLTVKSDDGFSRTYAVASDVQVSQGVRQRGGSTGSTLSLSNVATGASVRVTALKDSDTYTAQGIQLATTATATAQGSGTSSN</sequence>
<dbReference type="EMBL" id="BMFW01000012">
    <property type="protein sequence ID" value="GGH97302.1"/>
    <property type="molecule type" value="Genomic_DNA"/>
</dbReference>
<evidence type="ECO:0000313" key="2">
    <source>
        <dbReference type="EMBL" id="GGH97302.1"/>
    </source>
</evidence>
<evidence type="ECO:0000256" key="1">
    <source>
        <dbReference type="SAM" id="MobiDB-lite"/>
    </source>
</evidence>
<feature type="compositionally biased region" description="Low complexity" evidence="1">
    <location>
        <begin position="68"/>
        <end position="81"/>
    </location>
</feature>
<keyword evidence="3" id="KW-1185">Reference proteome</keyword>
<organism evidence="2 3">
    <name type="scientific">Arthrobacter liuii</name>
    <dbReference type="NCBI Taxonomy" id="1476996"/>
    <lineage>
        <taxon>Bacteria</taxon>
        <taxon>Bacillati</taxon>
        <taxon>Actinomycetota</taxon>
        <taxon>Actinomycetes</taxon>
        <taxon>Micrococcales</taxon>
        <taxon>Micrococcaceae</taxon>
        <taxon>Arthrobacter</taxon>
    </lineage>
</organism>
<name>A0ABQ2AX41_9MICC</name>
<feature type="region of interest" description="Disordered" evidence="1">
    <location>
        <begin position="192"/>
        <end position="227"/>
    </location>
</feature>
<dbReference type="Proteomes" id="UP000643279">
    <property type="component" value="Unassembled WGS sequence"/>
</dbReference>
<gene>
    <name evidence="2" type="ORF">GCM10007170_27200</name>
</gene>
<feature type="compositionally biased region" description="Polar residues" evidence="1">
    <location>
        <begin position="7"/>
        <end position="20"/>
    </location>
</feature>
<protein>
    <recommendedName>
        <fullName evidence="4">DUF5666 domain-containing protein</fullName>
    </recommendedName>
</protein>
<proteinExistence type="predicted"/>
<reference evidence="3" key="1">
    <citation type="journal article" date="2019" name="Int. J. Syst. Evol. Microbiol.">
        <title>The Global Catalogue of Microorganisms (GCM) 10K type strain sequencing project: providing services to taxonomists for standard genome sequencing and annotation.</title>
        <authorList>
            <consortium name="The Broad Institute Genomics Platform"/>
            <consortium name="The Broad Institute Genome Sequencing Center for Infectious Disease"/>
            <person name="Wu L."/>
            <person name="Ma J."/>
        </authorList>
    </citation>
    <scope>NUCLEOTIDE SEQUENCE [LARGE SCALE GENOMIC DNA]</scope>
    <source>
        <strain evidence="3">CGMCC 1.12778</strain>
    </source>
</reference>
<evidence type="ECO:0000313" key="3">
    <source>
        <dbReference type="Proteomes" id="UP000643279"/>
    </source>
</evidence>
<feature type="region of interest" description="Disordered" evidence="1">
    <location>
        <begin position="1"/>
        <end position="20"/>
    </location>
</feature>
<evidence type="ECO:0008006" key="4">
    <source>
        <dbReference type="Google" id="ProtNLM"/>
    </source>
</evidence>
<feature type="region of interest" description="Disordered" evidence="1">
    <location>
        <begin position="28"/>
        <end position="148"/>
    </location>
</feature>
<feature type="compositionally biased region" description="Gly residues" evidence="1">
    <location>
        <begin position="192"/>
        <end position="212"/>
    </location>
</feature>
<accession>A0ABQ2AX41</accession>
<comment type="caution">
    <text evidence="2">The sequence shown here is derived from an EMBL/GenBank/DDBJ whole genome shotgun (WGS) entry which is preliminary data.</text>
</comment>